<dbReference type="EMBL" id="GGEC01025889">
    <property type="protein sequence ID" value="MBX06373.1"/>
    <property type="molecule type" value="Transcribed_RNA"/>
</dbReference>
<proteinExistence type="predicted"/>
<organism evidence="1">
    <name type="scientific">Rhizophora mucronata</name>
    <name type="common">Asiatic mangrove</name>
    <dbReference type="NCBI Taxonomy" id="61149"/>
    <lineage>
        <taxon>Eukaryota</taxon>
        <taxon>Viridiplantae</taxon>
        <taxon>Streptophyta</taxon>
        <taxon>Embryophyta</taxon>
        <taxon>Tracheophyta</taxon>
        <taxon>Spermatophyta</taxon>
        <taxon>Magnoliopsida</taxon>
        <taxon>eudicotyledons</taxon>
        <taxon>Gunneridae</taxon>
        <taxon>Pentapetalae</taxon>
        <taxon>rosids</taxon>
        <taxon>fabids</taxon>
        <taxon>Malpighiales</taxon>
        <taxon>Rhizophoraceae</taxon>
        <taxon>Rhizophora</taxon>
    </lineage>
</organism>
<dbReference type="AlphaFoldDB" id="A0A2P2KKW7"/>
<reference evidence="1" key="1">
    <citation type="submission" date="2018-02" db="EMBL/GenBank/DDBJ databases">
        <title>Rhizophora mucronata_Transcriptome.</title>
        <authorList>
            <person name="Meera S.P."/>
            <person name="Sreeshan A."/>
            <person name="Augustine A."/>
        </authorList>
    </citation>
    <scope>NUCLEOTIDE SEQUENCE</scope>
    <source>
        <tissue evidence="1">Leaf</tissue>
    </source>
</reference>
<sequence>MQEQKHFRDPALGAWGTCWIWDGFHAQVGSIPLTRSSINGSMLECLLHATQLKAASIQTSLLDEFPSFHIDLTKGTKRHTSLE</sequence>
<name>A0A2P2KKW7_RHIMU</name>
<protein>
    <submittedName>
        <fullName evidence="1">DnaJ homolog subfamily B member 7-like</fullName>
    </submittedName>
</protein>
<accession>A0A2P2KKW7</accession>
<evidence type="ECO:0000313" key="1">
    <source>
        <dbReference type="EMBL" id="MBX06373.1"/>
    </source>
</evidence>